<evidence type="ECO:0000313" key="2">
    <source>
        <dbReference type="Proteomes" id="UP001150581"/>
    </source>
</evidence>
<gene>
    <name evidence="1" type="ORF">LPJ66_012279</name>
</gene>
<dbReference type="Proteomes" id="UP001150581">
    <property type="component" value="Unassembled WGS sequence"/>
</dbReference>
<feature type="non-terminal residue" evidence="1">
    <location>
        <position position="51"/>
    </location>
</feature>
<protein>
    <submittedName>
        <fullName evidence="1">Uncharacterized protein</fullName>
    </submittedName>
</protein>
<dbReference type="EMBL" id="JANBPG010004385">
    <property type="protein sequence ID" value="KAJ1876610.1"/>
    <property type="molecule type" value="Genomic_DNA"/>
</dbReference>
<organism evidence="1 2">
    <name type="scientific">Kickxella alabastrina</name>
    <dbReference type="NCBI Taxonomy" id="61397"/>
    <lineage>
        <taxon>Eukaryota</taxon>
        <taxon>Fungi</taxon>
        <taxon>Fungi incertae sedis</taxon>
        <taxon>Zoopagomycota</taxon>
        <taxon>Kickxellomycotina</taxon>
        <taxon>Kickxellomycetes</taxon>
        <taxon>Kickxellales</taxon>
        <taxon>Kickxellaceae</taxon>
        <taxon>Kickxella</taxon>
    </lineage>
</organism>
<comment type="caution">
    <text evidence="1">The sequence shown here is derived from an EMBL/GenBank/DDBJ whole genome shotgun (WGS) entry which is preliminary data.</text>
</comment>
<accession>A0ACC1HZD7</accession>
<evidence type="ECO:0000313" key="1">
    <source>
        <dbReference type="EMBL" id="KAJ1876610.1"/>
    </source>
</evidence>
<proteinExistence type="predicted"/>
<reference evidence="1" key="1">
    <citation type="submission" date="2022-07" db="EMBL/GenBank/DDBJ databases">
        <title>Phylogenomic reconstructions and comparative analyses of Kickxellomycotina fungi.</title>
        <authorList>
            <person name="Reynolds N.K."/>
            <person name="Stajich J.E."/>
            <person name="Barry K."/>
            <person name="Grigoriev I.V."/>
            <person name="Crous P."/>
            <person name="Smith M.E."/>
        </authorList>
    </citation>
    <scope>NUCLEOTIDE SEQUENCE</scope>
    <source>
        <strain evidence="1">Benny 63K</strain>
    </source>
</reference>
<keyword evidence="2" id="KW-1185">Reference proteome</keyword>
<sequence>MAPATTFDDSLLTDMFTIVPRLDRPSTYKDHQYQGSTDQWSTDLARTTTLY</sequence>
<name>A0ACC1HZD7_9FUNG</name>